<proteinExistence type="predicted"/>
<dbReference type="WBParaSite" id="Pan_g3883.t1">
    <property type="protein sequence ID" value="Pan_g3883.t1"/>
    <property type="gene ID" value="Pan_g3883"/>
</dbReference>
<name>A0A7E4VVK3_PANRE</name>
<keyword evidence="1" id="KW-1185">Reference proteome</keyword>
<evidence type="ECO:0000313" key="1">
    <source>
        <dbReference type="Proteomes" id="UP000492821"/>
    </source>
</evidence>
<reference evidence="2" key="2">
    <citation type="submission" date="2020-10" db="UniProtKB">
        <authorList>
            <consortium name="WormBaseParasite"/>
        </authorList>
    </citation>
    <scope>IDENTIFICATION</scope>
</reference>
<organism evidence="1 2">
    <name type="scientific">Panagrellus redivivus</name>
    <name type="common">Microworm</name>
    <dbReference type="NCBI Taxonomy" id="6233"/>
    <lineage>
        <taxon>Eukaryota</taxon>
        <taxon>Metazoa</taxon>
        <taxon>Ecdysozoa</taxon>
        <taxon>Nematoda</taxon>
        <taxon>Chromadorea</taxon>
        <taxon>Rhabditida</taxon>
        <taxon>Tylenchina</taxon>
        <taxon>Panagrolaimomorpha</taxon>
        <taxon>Panagrolaimoidea</taxon>
        <taxon>Panagrolaimidae</taxon>
        <taxon>Panagrellus</taxon>
    </lineage>
</organism>
<accession>A0A7E4VVK3</accession>
<dbReference type="Proteomes" id="UP000492821">
    <property type="component" value="Unassembled WGS sequence"/>
</dbReference>
<dbReference type="AlphaFoldDB" id="A0A7E4VVK3"/>
<evidence type="ECO:0000313" key="2">
    <source>
        <dbReference type="WBParaSite" id="Pan_g3883.t1"/>
    </source>
</evidence>
<reference evidence="1" key="1">
    <citation type="journal article" date="2013" name="Genetics">
        <title>The draft genome and transcriptome of Panagrellus redivivus are shaped by the harsh demands of a free-living lifestyle.</title>
        <authorList>
            <person name="Srinivasan J."/>
            <person name="Dillman A.R."/>
            <person name="Macchietto M.G."/>
            <person name="Heikkinen L."/>
            <person name="Lakso M."/>
            <person name="Fracchia K.M."/>
            <person name="Antoshechkin I."/>
            <person name="Mortazavi A."/>
            <person name="Wong G."/>
            <person name="Sternberg P.W."/>
        </authorList>
    </citation>
    <scope>NUCLEOTIDE SEQUENCE [LARGE SCALE GENOMIC DNA]</scope>
    <source>
        <strain evidence="1">MT8872</strain>
    </source>
</reference>
<sequence length="76" mass="8363">MSWNINHCKTYSRNNLASIYAFESTSFVCIALSTGLRPPKTQRKKNGAHCMPVCVYGALGGRASSQGNGFTISWKF</sequence>
<protein>
    <submittedName>
        <fullName evidence="2">Uncharacterized protein</fullName>
    </submittedName>
</protein>